<dbReference type="InterPro" id="IPR012944">
    <property type="entry name" value="SusD_RagB_dom"/>
</dbReference>
<evidence type="ECO:0000256" key="3">
    <source>
        <dbReference type="ARBA" id="ARBA00022729"/>
    </source>
</evidence>
<reference evidence="8 9" key="1">
    <citation type="submission" date="2024-06" db="EMBL/GenBank/DDBJ databases">
        <title>Soil Sphingobacterium thalpophilum.</title>
        <authorList>
            <person name="Yang J."/>
            <person name="Li J."/>
        </authorList>
    </citation>
    <scope>NUCLEOTIDE SEQUENCE [LARGE SCALE GENOMIC DNA]</scope>
    <source>
        <strain evidence="8 9">22g91tb</strain>
    </source>
</reference>
<dbReference type="Proteomes" id="UP001566204">
    <property type="component" value="Unassembled WGS sequence"/>
</dbReference>
<name>A0ABV4H869_9SPHI</name>
<accession>A0ABV4H869</accession>
<gene>
    <name evidence="8" type="ORF">ABTW24_03685</name>
</gene>
<dbReference type="Gene3D" id="1.25.40.390">
    <property type="match status" value="1"/>
</dbReference>
<keyword evidence="4" id="KW-0472">Membrane</keyword>
<evidence type="ECO:0000256" key="5">
    <source>
        <dbReference type="ARBA" id="ARBA00023237"/>
    </source>
</evidence>
<dbReference type="InterPro" id="IPR033985">
    <property type="entry name" value="SusD-like_N"/>
</dbReference>
<dbReference type="InterPro" id="IPR011990">
    <property type="entry name" value="TPR-like_helical_dom_sf"/>
</dbReference>
<feature type="domain" description="RagB/SusD" evidence="6">
    <location>
        <begin position="321"/>
        <end position="491"/>
    </location>
</feature>
<comment type="subcellular location">
    <subcellularLocation>
        <location evidence="1">Cell outer membrane</location>
    </subcellularLocation>
</comment>
<keyword evidence="3" id="KW-0732">Signal</keyword>
<dbReference type="Pfam" id="PF07980">
    <property type="entry name" value="SusD_RagB"/>
    <property type="match status" value="1"/>
</dbReference>
<evidence type="ECO:0000256" key="4">
    <source>
        <dbReference type="ARBA" id="ARBA00023136"/>
    </source>
</evidence>
<keyword evidence="5" id="KW-0998">Cell outer membrane</keyword>
<keyword evidence="9" id="KW-1185">Reference proteome</keyword>
<sequence length="495" mass="55651">MMSKLKKNVIIIWLSLAMVLLGSCKKLIEIDEPKDSITMPKMFRTDQLAEAALLGVYNSMVHGPAKDDYSITPAQAYTRAFAGGLSTYAGGLCGGELLAAYNTRNLADQNKFFSYNYWYSAYNVIYLANSVIEGIAASDSPNLTAKARKQFTSEAKLLRAFSYLYLVQYFGDVPLVLTIDFNTTKNMARTETDKVYEQILADLLAAYADLPEDYPTNNHQRIRVNKWTAAAILARVYLYLGRNEEAAEYASVLIDKAGIYHLEPLEKVFMADSREAIFQLLQTTADGELRNATAEGYYFLPNPAHEGMASVYFTSLSLNSFEKGDQRRVVWVDSTRQTIFGGKPNIVFYPAKYKMGREQSELGLAAPENTLVLRLAEQYLIRAEARANGAKGGTMGAIDDLNRVRERAGLKALSQTLSPEQVKAALWQERKVELMAEWGHRWIDLRRSGLATQELSKLPLNQPWLGNYQLLFPIPPDEIRVNKNLIQNPGYTQLF</sequence>
<evidence type="ECO:0000313" key="9">
    <source>
        <dbReference type="Proteomes" id="UP001566204"/>
    </source>
</evidence>
<dbReference type="EMBL" id="JBEOQB010000001">
    <property type="protein sequence ID" value="MEZ0450689.1"/>
    <property type="molecule type" value="Genomic_DNA"/>
</dbReference>
<protein>
    <submittedName>
        <fullName evidence="8">RagB/SusD family nutrient uptake outer membrane protein</fullName>
    </submittedName>
</protein>
<comment type="caution">
    <text evidence="8">The sequence shown here is derived from an EMBL/GenBank/DDBJ whole genome shotgun (WGS) entry which is preliminary data.</text>
</comment>
<evidence type="ECO:0000256" key="2">
    <source>
        <dbReference type="ARBA" id="ARBA00006275"/>
    </source>
</evidence>
<evidence type="ECO:0000259" key="7">
    <source>
        <dbReference type="Pfam" id="PF14322"/>
    </source>
</evidence>
<organism evidence="8 9">
    <name type="scientific">Sphingobacterium thalpophilum</name>
    <dbReference type="NCBI Taxonomy" id="259"/>
    <lineage>
        <taxon>Bacteria</taxon>
        <taxon>Pseudomonadati</taxon>
        <taxon>Bacteroidota</taxon>
        <taxon>Sphingobacteriia</taxon>
        <taxon>Sphingobacteriales</taxon>
        <taxon>Sphingobacteriaceae</taxon>
        <taxon>Sphingobacterium</taxon>
    </lineage>
</organism>
<dbReference type="Pfam" id="PF14322">
    <property type="entry name" value="SusD-like_3"/>
    <property type="match status" value="1"/>
</dbReference>
<evidence type="ECO:0000259" key="6">
    <source>
        <dbReference type="Pfam" id="PF07980"/>
    </source>
</evidence>
<comment type="similarity">
    <text evidence="2">Belongs to the SusD family.</text>
</comment>
<dbReference type="RefSeq" id="WP_370488467.1">
    <property type="nucleotide sequence ID" value="NZ_JBEOQB010000001.1"/>
</dbReference>
<proteinExistence type="inferred from homology"/>
<dbReference type="SUPFAM" id="SSF48452">
    <property type="entry name" value="TPR-like"/>
    <property type="match status" value="1"/>
</dbReference>
<evidence type="ECO:0000313" key="8">
    <source>
        <dbReference type="EMBL" id="MEZ0450689.1"/>
    </source>
</evidence>
<dbReference type="CDD" id="cd08977">
    <property type="entry name" value="SusD"/>
    <property type="match status" value="1"/>
</dbReference>
<evidence type="ECO:0000256" key="1">
    <source>
        <dbReference type="ARBA" id="ARBA00004442"/>
    </source>
</evidence>
<dbReference type="PROSITE" id="PS51257">
    <property type="entry name" value="PROKAR_LIPOPROTEIN"/>
    <property type="match status" value="1"/>
</dbReference>
<feature type="domain" description="SusD-like N-terminal" evidence="7">
    <location>
        <begin position="112"/>
        <end position="238"/>
    </location>
</feature>